<dbReference type="InterPro" id="IPR051047">
    <property type="entry name" value="AccD/PCCB"/>
</dbReference>
<protein>
    <recommendedName>
        <fullName evidence="6">Biotin carboxylase</fullName>
    </recommendedName>
</protein>
<dbReference type="PANTHER" id="PTHR43842">
    <property type="entry name" value="PROPIONYL-COA CARBOXYLASE BETA CHAIN"/>
    <property type="match status" value="1"/>
</dbReference>
<name>A0ABY9WWY5_9BACT</name>
<gene>
    <name evidence="4" type="ORF">F0U60_28655</name>
</gene>
<dbReference type="EMBL" id="CP043494">
    <property type="protein sequence ID" value="WNG47653.1"/>
    <property type="molecule type" value="Genomic_DNA"/>
</dbReference>
<organism evidence="4 5">
    <name type="scientific">Archangium minus</name>
    <dbReference type="NCBI Taxonomy" id="83450"/>
    <lineage>
        <taxon>Bacteria</taxon>
        <taxon>Pseudomonadati</taxon>
        <taxon>Myxococcota</taxon>
        <taxon>Myxococcia</taxon>
        <taxon>Myxococcales</taxon>
        <taxon>Cystobacterineae</taxon>
        <taxon>Archangiaceae</taxon>
        <taxon>Archangium</taxon>
    </lineage>
</organism>
<feature type="region of interest" description="Disordered" evidence="1">
    <location>
        <begin position="28"/>
        <end position="52"/>
    </location>
</feature>
<evidence type="ECO:0000313" key="4">
    <source>
        <dbReference type="EMBL" id="WNG47653.1"/>
    </source>
</evidence>
<feature type="domain" description="CoA carboxyltransferase C-terminal" evidence="3">
    <location>
        <begin position="281"/>
        <end position="515"/>
    </location>
</feature>
<evidence type="ECO:0000313" key="5">
    <source>
        <dbReference type="Proteomes" id="UP001611383"/>
    </source>
</evidence>
<dbReference type="PROSITE" id="PS50989">
    <property type="entry name" value="COA_CT_CTER"/>
    <property type="match status" value="1"/>
</dbReference>
<dbReference type="RefSeq" id="WP_395804248.1">
    <property type="nucleotide sequence ID" value="NZ_CP043494.1"/>
</dbReference>
<dbReference type="PANTHER" id="PTHR43842:SF2">
    <property type="entry name" value="PROPIONYL-COA CARBOXYLASE BETA CHAIN, MITOCHONDRIAL"/>
    <property type="match status" value="1"/>
</dbReference>
<evidence type="ECO:0000256" key="1">
    <source>
        <dbReference type="SAM" id="MobiDB-lite"/>
    </source>
</evidence>
<reference evidence="4 5" key="1">
    <citation type="submission" date="2019-08" db="EMBL/GenBank/DDBJ databases">
        <title>Archangium and Cystobacter genomes.</title>
        <authorList>
            <person name="Chen I.-C.K."/>
            <person name="Wielgoss S."/>
        </authorList>
    </citation>
    <scope>NUCLEOTIDE SEQUENCE [LARGE SCALE GENOMIC DNA]</scope>
    <source>
        <strain evidence="4 5">Cbm 6</strain>
    </source>
</reference>
<dbReference type="InterPro" id="IPR011762">
    <property type="entry name" value="COA_CT_N"/>
</dbReference>
<dbReference type="Gene3D" id="3.90.226.10">
    <property type="entry name" value="2-enoyl-CoA Hydratase, Chain A, domain 1"/>
    <property type="match status" value="2"/>
</dbReference>
<evidence type="ECO:0000259" key="2">
    <source>
        <dbReference type="PROSITE" id="PS50980"/>
    </source>
</evidence>
<dbReference type="InterPro" id="IPR029045">
    <property type="entry name" value="ClpP/crotonase-like_dom_sf"/>
</dbReference>
<evidence type="ECO:0000259" key="3">
    <source>
        <dbReference type="PROSITE" id="PS50989"/>
    </source>
</evidence>
<accession>A0ABY9WWY5</accession>
<dbReference type="Pfam" id="PF01039">
    <property type="entry name" value="Carboxyl_trans"/>
    <property type="match status" value="1"/>
</dbReference>
<sequence length="531" mass="56822">MSNTNGDGHKSSTGEVRPELAELRERLAATTDAGRPDAVAKRRKTGQRTARENIDDLVDPGSFVEYGGLALAAQRSTRSLEDLIRASPADGLVCGLGTVNRALFDDERSRTLVMAYDYSVFAGTQGLMGHQKLDRMLALAAQWRVPVVLFAEGGGGRPNDTDTHTVAGLDTPSFLSFASLSGLVPRVGIASGRCFAGNAALLGCCDVIIATDNSNIGMGGPAMIEGGGLGTFAPEEIGPADVQTRNGVIDVRVRDEAEAVAVAKQYLSYFQGAIAPGVCADQAALREALPENRRRAYKIRPIIETLADTGSVLELRRDFGRSLVTALVRIEGQPLGLIANDTFHLGGALDANASDKAARFFQLCDAFGLPIVSLCDTPGFMVGPQAETTALVRHVSRMFVNAASLSVPFFTVVLRRGYGLGAQAMAGGHFHAPFFIVSWPTGEFGGMNLEGAVRVGMRKQLEAIEDPAAREEMAQAMIAEAHRRGKALNMASLLEIDAVIDPAETRSWILRGLRSVPRPVRDGRRRFIDTW</sequence>
<dbReference type="Proteomes" id="UP001611383">
    <property type="component" value="Chromosome"/>
</dbReference>
<feature type="domain" description="CoA carboxyltransferase N-terminal" evidence="2">
    <location>
        <begin position="10"/>
        <end position="282"/>
    </location>
</feature>
<dbReference type="PROSITE" id="PS50980">
    <property type="entry name" value="COA_CT_NTER"/>
    <property type="match status" value="1"/>
</dbReference>
<dbReference type="InterPro" id="IPR011763">
    <property type="entry name" value="COA_CT_C"/>
</dbReference>
<dbReference type="SUPFAM" id="SSF52096">
    <property type="entry name" value="ClpP/crotonase"/>
    <property type="match status" value="2"/>
</dbReference>
<proteinExistence type="predicted"/>
<keyword evidence="5" id="KW-1185">Reference proteome</keyword>
<evidence type="ECO:0008006" key="6">
    <source>
        <dbReference type="Google" id="ProtNLM"/>
    </source>
</evidence>
<dbReference type="InterPro" id="IPR034733">
    <property type="entry name" value="AcCoA_carboxyl_beta"/>
</dbReference>